<dbReference type="GO" id="GO:0003676">
    <property type="term" value="F:nucleic acid binding"/>
    <property type="evidence" value="ECO:0007669"/>
    <property type="project" value="InterPro"/>
</dbReference>
<dbReference type="PROSITE" id="PS51192">
    <property type="entry name" value="HELICASE_ATP_BIND_1"/>
    <property type="match status" value="1"/>
</dbReference>
<evidence type="ECO:0000256" key="3">
    <source>
        <dbReference type="ARBA" id="ARBA00022741"/>
    </source>
</evidence>
<comment type="similarity">
    <text evidence="7 11">Belongs to the DEAD box helicase family.</text>
</comment>
<dbReference type="OrthoDB" id="9785240at2"/>
<dbReference type="InterPro" id="IPR044742">
    <property type="entry name" value="DEAD/DEAH_RhlB"/>
</dbReference>
<feature type="region of interest" description="Disordered" evidence="12">
    <location>
        <begin position="374"/>
        <end position="433"/>
    </location>
</feature>
<dbReference type="SMART" id="SM00487">
    <property type="entry name" value="DEXDc"/>
    <property type="match status" value="1"/>
</dbReference>
<evidence type="ECO:0000256" key="1">
    <source>
        <dbReference type="ARBA" id="ARBA00012552"/>
    </source>
</evidence>
<dbReference type="PROSITE" id="PS51195">
    <property type="entry name" value="Q_MOTIF"/>
    <property type="match status" value="1"/>
</dbReference>
<keyword evidence="17" id="KW-1185">Reference proteome</keyword>
<dbReference type="SUPFAM" id="SSF52540">
    <property type="entry name" value="P-loop containing nucleoside triphosphate hydrolases"/>
    <property type="match status" value="1"/>
</dbReference>
<gene>
    <name evidence="16" type="ORF">LPB136_11205</name>
</gene>
<dbReference type="GO" id="GO:0016787">
    <property type="term" value="F:hydrolase activity"/>
    <property type="evidence" value="ECO:0007669"/>
    <property type="project" value="UniProtKB-KW"/>
</dbReference>
<dbReference type="Pfam" id="PF00271">
    <property type="entry name" value="Helicase_C"/>
    <property type="match status" value="1"/>
</dbReference>
<dbReference type="GO" id="GO:0042255">
    <property type="term" value="P:ribosome assembly"/>
    <property type="evidence" value="ECO:0007669"/>
    <property type="project" value="UniProtKB-ARBA"/>
</dbReference>
<accession>A0A1L3JN13</accession>
<dbReference type="InterPro" id="IPR050079">
    <property type="entry name" value="DEAD_box_RNA_helicase"/>
</dbReference>
<feature type="domain" description="Helicase ATP-binding" evidence="13">
    <location>
        <begin position="32"/>
        <end position="206"/>
    </location>
</feature>
<keyword evidence="4 11" id="KW-0378">Hydrolase</keyword>
<dbReference type="AlphaFoldDB" id="A0A1L3JN13"/>
<dbReference type="GO" id="GO:0009266">
    <property type="term" value="P:response to temperature stimulus"/>
    <property type="evidence" value="ECO:0007669"/>
    <property type="project" value="UniProtKB-ARBA"/>
</dbReference>
<keyword evidence="3 11" id="KW-0547">Nucleotide-binding</keyword>
<evidence type="ECO:0000259" key="13">
    <source>
        <dbReference type="PROSITE" id="PS51192"/>
    </source>
</evidence>
<name>A0A1L3JN13_9FLAO</name>
<sequence length="433" mass="47234">MTFKSLGLTDALLKAIEEKGYTTPSPIQEKAIPHILAGKDVLASAQTGTGKTAGFTLPVLQYLSETKHPKYRPVRALVLTPTRELAAQILENVREYSTHLDIKSTVVFGGVKASGQIATLRRGVDILVATPGRLLDLHSQKAVSFNRIDVLILDEADRMLDMGFARDLNKIMSYLPAKRQNLLFSATFSKEIKRLAEGILKNPVMVNAAPQNSTAEMVSQKAYLVDKGKKTQVVTNLIKDGNWNQVLIFTRTKHGANKLTKKLIGAGISAAAIHGNKSQGARTKALKSFKENTIRVMVATDIAARGLDIPLLPHVINFELPNVPEDYVHRIGRTGRAGASGQAISLVCSEETEYQAEIEKLLKKKLETEIIEGFEPTDTAGPKRAATQKKGSFNKKKKGVGASHRGGSGTKKKRPSDGNSEGAGRNRSRNRRR</sequence>
<evidence type="ECO:0000256" key="5">
    <source>
        <dbReference type="ARBA" id="ARBA00022806"/>
    </source>
</evidence>
<dbReference type="KEGG" id="ten:LPB136_11205"/>
<keyword evidence="2" id="KW-0963">Cytoplasm</keyword>
<evidence type="ECO:0000256" key="10">
    <source>
        <dbReference type="PROSITE-ProRule" id="PRU00552"/>
    </source>
</evidence>
<feature type="short sequence motif" description="Q motif" evidence="10">
    <location>
        <begin position="1"/>
        <end position="29"/>
    </location>
</feature>
<comment type="catalytic activity">
    <reaction evidence="8">
        <text>ATP + H2O = ADP + phosphate + H(+)</text>
        <dbReference type="Rhea" id="RHEA:13065"/>
        <dbReference type="ChEBI" id="CHEBI:15377"/>
        <dbReference type="ChEBI" id="CHEBI:15378"/>
        <dbReference type="ChEBI" id="CHEBI:30616"/>
        <dbReference type="ChEBI" id="CHEBI:43474"/>
        <dbReference type="ChEBI" id="CHEBI:456216"/>
        <dbReference type="EC" id="3.6.4.13"/>
    </reaction>
</comment>
<dbReference type="PROSITE" id="PS51194">
    <property type="entry name" value="HELICASE_CTER"/>
    <property type="match status" value="1"/>
</dbReference>
<feature type="domain" description="Helicase C-terminal" evidence="14">
    <location>
        <begin position="229"/>
        <end position="378"/>
    </location>
</feature>
<dbReference type="GO" id="GO:0005524">
    <property type="term" value="F:ATP binding"/>
    <property type="evidence" value="ECO:0007669"/>
    <property type="project" value="UniProtKB-KW"/>
</dbReference>
<dbReference type="FunFam" id="3.40.50.300:FF:000468">
    <property type="entry name" value="ATP-dependent RNA helicase RhlE"/>
    <property type="match status" value="1"/>
</dbReference>
<dbReference type="Pfam" id="PF00270">
    <property type="entry name" value="DEAD"/>
    <property type="match status" value="1"/>
</dbReference>
<evidence type="ECO:0000256" key="9">
    <source>
        <dbReference type="ARBA" id="ARBA00074363"/>
    </source>
</evidence>
<evidence type="ECO:0000259" key="14">
    <source>
        <dbReference type="PROSITE" id="PS51194"/>
    </source>
</evidence>
<dbReference type="SMART" id="SM00490">
    <property type="entry name" value="HELICc"/>
    <property type="match status" value="1"/>
</dbReference>
<dbReference type="FunFam" id="3.40.50.300:FF:000108">
    <property type="entry name" value="ATP-dependent RNA helicase RhlE"/>
    <property type="match status" value="1"/>
</dbReference>
<dbReference type="GO" id="GO:0005829">
    <property type="term" value="C:cytosol"/>
    <property type="evidence" value="ECO:0007669"/>
    <property type="project" value="TreeGrafter"/>
</dbReference>
<evidence type="ECO:0000256" key="8">
    <source>
        <dbReference type="ARBA" id="ARBA00047984"/>
    </source>
</evidence>
<evidence type="ECO:0000259" key="15">
    <source>
        <dbReference type="PROSITE" id="PS51195"/>
    </source>
</evidence>
<dbReference type="STRING" id="1850252.LPB136_11205"/>
<dbReference type="InterPro" id="IPR011545">
    <property type="entry name" value="DEAD/DEAH_box_helicase_dom"/>
</dbReference>
<dbReference type="CDD" id="cd18787">
    <property type="entry name" value="SF2_C_DEAD"/>
    <property type="match status" value="1"/>
</dbReference>
<dbReference type="PANTHER" id="PTHR47959:SF2">
    <property type="entry name" value="ATP-DEPENDENT RNA HELICASE DEAD BOX FAMILY"/>
    <property type="match status" value="1"/>
</dbReference>
<dbReference type="PROSITE" id="PS00039">
    <property type="entry name" value="DEAD_ATP_HELICASE"/>
    <property type="match status" value="1"/>
</dbReference>
<evidence type="ECO:0000256" key="2">
    <source>
        <dbReference type="ARBA" id="ARBA00022490"/>
    </source>
</evidence>
<evidence type="ECO:0000256" key="6">
    <source>
        <dbReference type="ARBA" id="ARBA00022840"/>
    </source>
</evidence>
<dbReference type="GO" id="GO:0003724">
    <property type="term" value="F:RNA helicase activity"/>
    <property type="evidence" value="ECO:0007669"/>
    <property type="project" value="UniProtKB-EC"/>
</dbReference>
<evidence type="ECO:0000256" key="7">
    <source>
        <dbReference type="ARBA" id="ARBA00038437"/>
    </source>
</evidence>
<proteinExistence type="inferred from homology"/>
<dbReference type="CDD" id="cd00268">
    <property type="entry name" value="DEADc"/>
    <property type="match status" value="1"/>
</dbReference>
<dbReference type="Proteomes" id="UP000181898">
    <property type="component" value="Chromosome"/>
</dbReference>
<keyword evidence="6 11" id="KW-0067">ATP-binding</keyword>
<protein>
    <recommendedName>
        <fullName evidence="9">DEAD-box ATP-dependent RNA helicase RhpA</fullName>
        <ecNumber evidence="1">3.6.4.13</ecNumber>
    </recommendedName>
</protein>
<dbReference type="InterPro" id="IPR014014">
    <property type="entry name" value="RNA_helicase_DEAD_Q_motif"/>
</dbReference>
<dbReference type="EC" id="3.6.4.13" evidence="1"/>
<dbReference type="InterPro" id="IPR001650">
    <property type="entry name" value="Helicase_C-like"/>
</dbReference>
<dbReference type="Gene3D" id="3.40.50.300">
    <property type="entry name" value="P-loop containing nucleotide triphosphate hydrolases"/>
    <property type="match status" value="2"/>
</dbReference>
<dbReference type="InterPro" id="IPR014001">
    <property type="entry name" value="Helicase_ATP-bd"/>
</dbReference>
<keyword evidence="5 11" id="KW-0347">Helicase</keyword>
<feature type="domain" description="DEAD-box RNA helicase Q" evidence="15">
    <location>
        <begin position="1"/>
        <end position="29"/>
    </location>
</feature>
<dbReference type="InterPro" id="IPR000629">
    <property type="entry name" value="RNA-helicase_DEAD-box_CS"/>
</dbReference>
<dbReference type="InterPro" id="IPR027417">
    <property type="entry name" value="P-loop_NTPase"/>
</dbReference>
<evidence type="ECO:0000313" key="17">
    <source>
        <dbReference type="Proteomes" id="UP000181898"/>
    </source>
</evidence>
<evidence type="ECO:0000256" key="11">
    <source>
        <dbReference type="RuleBase" id="RU000492"/>
    </source>
</evidence>
<evidence type="ECO:0000313" key="16">
    <source>
        <dbReference type="EMBL" id="APG66483.1"/>
    </source>
</evidence>
<dbReference type="RefSeq" id="WP_072556980.1">
    <property type="nucleotide sequence ID" value="NZ_CP018155.1"/>
</dbReference>
<dbReference type="PANTHER" id="PTHR47959">
    <property type="entry name" value="ATP-DEPENDENT RNA HELICASE RHLE-RELATED"/>
    <property type="match status" value="1"/>
</dbReference>
<reference evidence="16 17" key="1">
    <citation type="submission" date="2016-11" db="EMBL/GenBank/DDBJ databases">
        <title>Tenacibaculum sp. LPB0136, isolated from marine environment.</title>
        <authorList>
            <person name="Kim E."/>
            <person name="Yi H."/>
        </authorList>
    </citation>
    <scope>NUCLEOTIDE SEQUENCE [LARGE SCALE GENOMIC DNA]</scope>
    <source>
        <strain evidence="16 17">LPB0136</strain>
    </source>
</reference>
<dbReference type="EMBL" id="CP018155">
    <property type="protein sequence ID" value="APG66483.1"/>
    <property type="molecule type" value="Genomic_DNA"/>
</dbReference>
<organism evidence="16 17">
    <name type="scientific">Tenacibaculum todarodis</name>
    <dbReference type="NCBI Taxonomy" id="1850252"/>
    <lineage>
        <taxon>Bacteria</taxon>
        <taxon>Pseudomonadati</taxon>
        <taxon>Bacteroidota</taxon>
        <taxon>Flavobacteriia</taxon>
        <taxon>Flavobacteriales</taxon>
        <taxon>Flavobacteriaceae</taxon>
        <taxon>Tenacibaculum</taxon>
    </lineage>
</organism>
<evidence type="ECO:0000256" key="4">
    <source>
        <dbReference type="ARBA" id="ARBA00022801"/>
    </source>
</evidence>
<evidence type="ECO:0000256" key="12">
    <source>
        <dbReference type="SAM" id="MobiDB-lite"/>
    </source>
</evidence>